<protein>
    <submittedName>
        <fullName evidence="2">Uncharacterized protein</fullName>
    </submittedName>
</protein>
<accession>A0A318R2J8</accession>
<name>A0A318R2J8_9PROT</name>
<gene>
    <name evidence="2" type="ORF">CFR77_05705</name>
</gene>
<comment type="caution">
    <text evidence="2">The sequence shown here is derived from an EMBL/GenBank/DDBJ whole genome shotgun (WGS) entry which is preliminary data.</text>
</comment>
<proteinExistence type="predicted"/>
<dbReference type="EMBL" id="NKUA01000005">
    <property type="protein sequence ID" value="PYD80003.1"/>
    <property type="molecule type" value="Genomic_DNA"/>
</dbReference>
<dbReference type="OrthoDB" id="7274575at2"/>
<keyword evidence="3" id="KW-1185">Reference proteome</keyword>
<feature type="region of interest" description="Disordered" evidence="1">
    <location>
        <begin position="83"/>
        <end position="116"/>
    </location>
</feature>
<feature type="compositionally biased region" description="Low complexity" evidence="1">
    <location>
        <begin position="84"/>
        <end position="100"/>
    </location>
</feature>
<evidence type="ECO:0000313" key="3">
    <source>
        <dbReference type="Proteomes" id="UP000247814"/>
    </source>
</evidence>
<reference evidence="2 3" key="1">
    <citation type="submission" date="2017-07" db="EMBL/GenBank/DDBJ databases">
        <title>A draft genome sequence of Komagataeibacter sucrofermentans LMG 18788.</title>
        <authorList>
            <person name="Skraban J."/>
            <person name="Cleenwerck I."/>
            <person name="Vandamme P."/>
            <person name="Trcek J."/>
        </authorList>
    </citation>
    <scope>NUCLEOTIDE SEQUENCE [LARGE SCALE GENOMIC DNA]</scope>
    <source>
        <strain evidence="2 3">LMG 18788</strain>
    </source>
</reference>
<evidence type="ECO:0000313" key="2">
    <source>
        <dbReference type="EMBL" id="PYD80003.1"/>
    </source>
</evidence>
<organism evidence="2 3">
    <name type="scientific">Komagataeibacter sucrofermentans</name>
    <dbReference type="NCBI Taxonomy" id="1053551"/>
    <lineage>
        <taxon>Bacteria</taxon>
        <taxon>Pseudomonadati</taxon>
        <taxon>Pseudomonadota</taxon>
        <taxon>Alphaproteobacteria</taxon>
        <taxon>Acetobacterales</taxon>
        <taxon>Acetobacteraceae</taxon>
        <taxon>Komagataeibacter</taxon>
    </lineage>
</organism>
<sequence length="116" mass="11766">METPPMADDNTTTAIPALETLIETALGKRDTATAQADIQLAGTLLQTLIPVIVARAAPSLDLAGIDAAVTKILTGITDLKTAIETKPTTASATPAAASAPDKAEASHPMVPGQPVR</sequence>
<dbReference type="AlphaFoldDB" id="A0A318R2J8"/>
<dbReference type="Proteomes" id="UP000247814">
    <property type="component" value="Unassembled WGS sequence"/>
</dbReference>
<evidence type="ECO:0000256" key="1">
    <source>
        <dbReference type="SAM" id="MobiDB-lite"/>
    </source>
</evidence>